<sequence>MALNDNSFVMSVNNQNNLIENKGSLPVADSNEINGGRMIVDTTADRNRIRATKRKAGMEVFVLETQTPYILRTNDISKEVTVDDDWTILKSSSALSSDRLSTARTINGVPFDGTTDIELPAEFYTAREIVEIFDNGKITLKRAYDLLLPRFATRISNMISDERSTLGEDNSKNISANVGDTLRVDTFDLVKSIKTPLYQTSYTTTKINDHMRDYNLILTSDQGSDVPLGTEFPAAISSTYTLRDTYTSGISLSCVFESNRVTYFNILRRRNMSEALQEIRLTPQGTSSFNITVAFKINSGNLEDSIAIFVAIPYKTTDNNVAKFQYKYAKLTKNNPGSLVYEGRMDGITGSYYDFLNNTDGELDNFAVPITIISKDSEVSAALKAL</sequence>
<reference evidence="1" key="1">
    <citation type="journal article" date="2021" name="Proc. Natl. Acad. Sci. U.S.A.">
        <title>A Catalog of Tens of Thousands of Viruses from Human Metagenomes Reveals Hidden Associations with Chronic Diseases.</title>
        <authorList>
            <person name="Tisza M.J."/>
            <person name="Buck C.B."/>
        </authorList>
    </citation>
    <scope>NUCLEOTIDE SEQUENCE</scope>
    <source>
        <strain evidence="1">CtIty1</strain>
    </source>
</reference>
<evidence type="ECO:0000313" key="1">
    <source>
        <dbReference type="EMBL" id="DAF62332.1"/>
    </source>
</evidence>
<name>A0A8S5TGA2_9CAUD</name>
<protein>
    <submittedName>
        <fullName evidence="1">Uncharacterized protein</fullName>
    </submittedName>
</protein>
<accession>A0A8S5TGA2</accession>
<proteinExistence type="predicted"/>
<dbReference type="EMBL" id="BK032823">
    <property type="protein sequence ID" value="DAF62332.1"/>
    <property type="molecule type" value="Genomic_DNA"/>
</dbReference>
<organism evidence="1">
    <name type="scientific">Myoviridae sp. ctIty1</name>
    <dbReference type="NCBI Taxonomy" id="2827673"/>
    <lineage>
        <taxon>Viruses</taxon>
        <taxon>Duplodnaviria</taxon>
        <taxon>Heunggongvirae</taxon>
        <taxon>Uroviricota</taxon>
        <taxon>Caudoviricetes</taxon>
    </lineage>
</organism>